<dbReference type="InterPro" id="IPR000653">
    <property type="entry name" value="DegT/StrS_aminotransferase"/>
</dbReference>
<dbReference type="SUPFAM" id="SSF53383">
    <property type="entry name" value="PLP-dependent transferases"/>
    <property type="match status" value="1"/>
</dbReference>
<accession>A0ABU9I683</accession>
<evidence type="ECO:0000256" key="3">
    <source>
        <dbReference type="RuleBase" id="RU004508"/>
    </source>
</evidence>
<dbReference type="CDD" id="cd00616">
    <property type="entry name" value="AHBA_syn"/>
    <property type="match status" value="1"/>
</dbReference>
<dbReference type="PANTHER" id="PTHR30244:SF9">
    <property type="entry name" value="PROTEIN RV3402C"/>
    <property type="match status" value="1"/>
</dbReference>
<gene>
    <name evidence="4" type="ORF">AAEO58_07740</name>
</gene>
<organism evidence="4 5">
    <name type="scientific">Flavobacterium helocola</name>
    <dbReference type="NCBI Taxonomy" id="3139139"/>
    <lineage>
        <taxon>Bacteria</taxon>
        <taxon>Pseudomonadati</taxon>
        <taxon>Bacteroidota</taxon>
        <taxon>Flavobacteriia</taxon>
        <taxon>Flavobacteriales</taxon>
        <taxon>Flavobacteriaceae</taxon>
        <taxon>Flavobacterium</taxon>
    </lineage>
</organism>
<protein>
    <submittedName>
        <fullName evidence="4">DegT/DnrJ/EryC1/StrS family aminotransferase</fullName>
        <ecNumber evidence="4">2.6.1.-</ecNumber>
    </submittedName>
</protein>
<evidence type="ECO:0000256" key="1">
    <source>
        <dbReference type="ARBA" id="ARBA00022898"/>
    </source>
</evidence>
<dbReference type="RefSeq" id="WP_341682899.1">
    <property type="nucleotide sequence ID" value="NZ_JBBYHT010000003.1"/>
</dbReference>
<evidence type="ECO:0000313" key="5">
    <source>
        <dbReference type="Proteomes" id="UP001393056"/>
    </source>
</evidence>
<dbReference type="PANTHER" id="PTHR30244">
    <property type="entry name" value="TRANSAMINASE"/>
    <property type="match status" value="1"/>
</dbReference>
<dbReference type="EMBL" id="JBBYHT010000003">
    <property type="protein sequence ID" value="MEL1247933.1"/>
    <property type="molecule type" value="Genomic_DNA"/>
</dbReference>
<reference evidence="4 5" key="1">
    <citation type="submission" date="2024-04" db="EMBL/GenBank/DDBJ databases">
        <title>Flavobacterium sp. DGU41 16S ribosomal RNA gene Genome sequencing and assembly.</title>
        <authorList>
            <person name="Park S."/>
        </authorList>
    </citation>
    <scope>NUCLEOTIDE SEQUENCE [LARGE SCALE GENOMIC DNA]</scope>
    <source>
        <strain evidence="4 5">DGU41</strain>
    </source>
</reference>
<dbReference type="Proteomes" id="UP001393056">
    <property type="component" value="Unassembled WGS sequence"/>
</dbReference>
<keyword evidence="4" id="KW-0808">Transferase</keyword>
<dbReference type="InterPro" id="IPR015424">
    <property type="entry name" value="PyrdxlP-dep_Trfase"/>
</dbReference>
<dbReference type="Gene3D" id="3.40.640.10">
    <property type="entry name" value="Type I PLP-dependent aspartate aminotransferase-like (Major domain)"/>
    <property type="match status" value="1"/>
</dbReference>
<dbReference type="GO" id="GO:0008483">
    <property type="term" value="F:transaminase activity"/>
    <property type="evidence" value="ECO:0007669"/>
    <property type="project" value="UniProtKB-KW"/>
</dbReference>
<keyword evidence="5" id="KW-1185">Reference proteome</keyword>
<keyword evidence="4" id="KW-0032">Aminotransferase</keyword>
<sequence length="357" mass="40483">MINVTKTFFPPIEEYQEQLQRIWKNQWLTNRGELVLELEEKLKNYLSVDHILVTNNGTIPIQIALKLLGNGGEIITTPFSYVATSAAIVWENCTPVFVDIHPEYLTIDETKIEAAITDKTTAILATHVFGNPCHVEAIEAIVKKYNLKVIYDAAHAFGVSYNGTSIFEYGDVSTCSFHATKLFHTGEGGALFAKDPKLQHQLFYSHNFGHDGPLAFHGLGINGKISELHAAMGLAVLPHMETILAERKRVVDFYNQNLDVTKVQTLKIRENTQWNYSYYPVLFENEQKLLETIEKLNQINVFPRRYFYPSLNQVPYVDKVDMPVSEDVASRIVCLPLYVGLDENDLKRIVSTINSTL</sequence>
<comment type="similarity">
    <text evidence="2 3">Belongs to the DegT/DnrJ/EryC1 family.</text>
</comment>
<dbReference type="EC" id="2.6.1.-" evidence="4"/>
<dbReference type="InterPro" id="IPR015421">
    <property type="entry name" value="PyrdxlP-dep_Trfase_major"/>
</dbReference>
<evidence type="ECO:0000313" key="4">
    <source>
        <dbReference type="EMBL" id="MEL1247933.1"/>
    </source>
</evidence>
<proteinExistence type="inferred from homology"/>
<name>A0ABU9I683_9FLAO</name>
<comment type="caution">
    <text evidence="4">The sequence shown here is derived from an EMBL/GenBank/DDBJ whole genome shotgun (WGS) entry which is preliminary data.</text>
</comment>
<dbReference type="Pfam" id="PF01041">
    <property type="entry name" value="DegT_DnrJ_EryC1"/>
    <property type="match status" value="1"/>
</dbReference>
<dbReference type="PIRSF" id="PIRSF000390">
    <property type="entry name" value="PLP_StrS"/>
    <property type="match status" value="1"/>
</dbReference>
<keyword evidence="1 3" id="KW-0663">Pyridoxal phosphate</keyword>
<evidence type="ECO:0000256" key="2">
    <source>
        <dbReference type="ARBA" id="ARBA00037999"/>
    </source>
</evidence>